<name>A0A178TDW3_9BACL</name>
<gene>
    <name evidence="1" type="ORF">TAF16_1896</name>
</gene>
<dbReference type="EMBL" id="LUCQ01000109">
    <property type="protein sequence ID" value="OAO78341.1"/>
    <property type="molecule type" value="Genomic_DNA"/>
</dbReference>
<evidence type="ECO:0000313" key="2">
    <source>
        <dbReference type="Proteomes" id="UP000078336"/>
    </source>
</evidence>
<organism evidence="1 2">
    <name type="scientific">Anoxybacillus flavithermus</name>
    <dbReference type="NCBI Taxonomy" id="33934"/>
    <lineage>
        <taxon>Bacteria</taxon>
        <taxon>Bacillati</taxon>
        <taxon>Bacillota</taxon>
        <taxon>Bacilli</taxon>
        <taxon>Bacillales</taxon>
        <taxon>Anoxybacillaceae</taxon>
        <taxon>Anoxybacillus</taxon>
    </lineage>
</organism>
<dbReference type="PATRIC" id="fig|33934.6.peg.1096"/>
<keyword evidence="2" id="KW-1185">Reference proteome</keyword>
<dbReference type="RefSeq" id="WP_004891478.1">
    <property type="nucleotide sequence ID" value="NZ_JABJVL010000009.1"/>
</dbReference>
<reference evidence="1 2" key="1">
    <citation type="submission" date="2016-03" db="EMBL/GenBank/DDBJ databases">
        <title>Spore heat resistance.</title>
        <authorList>
            <person name="Boekhorst J."/>
            <person name="Berendsen E.M."/>
            <person name="Wells-Bennik M.H."/>
            <person name="Kuipers O.P."/>
        </authorList>
    </citation>
    <scope>NUCLEOTIDE SEQUENCE [LARGE SCALE GENOMIC DNA]</scope>
    <source>
        <strain evidence="1 2">AF16</strain>
    </source>
</reference>
<dbReference type="AlphaFoldDB" id="A0A178TDW3"/>
<proteinExistence type="predicted"/>
<evidence type="ECO:0000313" key="1">
    <source>
        <dbReference type="EMBL" id="OAO78341.1"/>
    </source>
</evidence>
<sequence length="76" mass="8797">MKDVDTLSYSHFTTEDFAKLKQIDELIARTSKKYLPKSFVSSMNSSKKSKKNGRLKPTSHKVGLFFYDMGQRKCEN</sequence>
<protein>
    <submittedName>
        <fullName evidence="1">Methyl-accepting chemotaxis protein</fullName>
    </submittedName>
</protein>
<comment type="caution">
    <text evidence="1">The sequence shown here is derived from an EMBL/GenBank/DDBJ whole genome shotgun (WGS) entry which is preliminary data.</text>
</comment>
<accession>A0A178TDW3</accession>
<dbReference type="Proteomes" id="UP000078336">
    <property type="component" value="Unassembled WGS sequence"/>
</dbReference>